<dbReference type="CDD" id="cd05233">
    <property type="entry name" value="SDR_c"/>
    <property type="match status" value="1"/>
</dbReference>
<organism evidence="4 5">
    <name type="scientific">Arthrobacter terrae</name>
    <dbReference type="NCBI Taxonomy" id="2935737"/>
    <lineage>
        <taxon>Bacteria</taxon>
        <taxon>Bacillati</taxon>
        <taxon>Actinomycetota</taxon>
        <taxon>Actinomycetes</taxon>
        <taxon>Micrococcales</taxon>
        <taxon>Micrococcaceae</taxon>
        <taxon>Arthrobacter</taxon>
    </lineage>
</organism>
<dbReference type="Proteomes" id="UP000655366">
    <property type="component" value="Unassembled WGS sequence"/>
</dbReference>
<dbReference type="InterPro" id="IPR036291">
    <property type="entry name" value="NAD(P)-bd_dom_sf"/>
</dbReference>
<evidence type="ECO:0000313" key="4">
    <source>
        <dbReference type="EMBL" id="MBG0739008.1"/>
    </source>
</evidence>
<dbReference type="PIRSF" id="PIRSF000126">
    <property type="entry name" value="11-beta-HSD1"/>
    <property type="match status" value="1"/>
</dbReference>
<gene>
    <name evidence="4" type="ORF">IV500_06165</name>
</gene>
<keyword evidence="5" id="KW-1185">Reference proteome</keyword>
<dbReference type="AlphaFoldDB" id="A0A931CIM4"/>
<name>A0A931CIM4_9MICC</name>
<evidence type="ECO:0000256" key="1">
    <source>
        <dbReference type="ARBA" id="ARBA00006484"/>
    </source>
</evidence>
<sequence length="251" mass="26949">MTIALITGASSGLGAEFARQLAARGYDLVLVARDTARLEQRATEITAAYGVKVEILTADLLTDEGTAAVTARLGAEQNPVTVLVNNAGFGLKGWFTDNTLEDERAQLRILVQVPMELSYAAISAMQRRGSGRIINVASTAGFTTRGTYSAAKAWVINFSRWANTHYGPRNIPVTAVCPGFVRTEFHGRMGADTTGISNWMWLDAERVVREGLGDAFAGKAVSIPSKRYKVLSAITANLPDALATRLSARGR</sequence>
<comment type="caution">
    <text evidence="4">The sequence shown here is derived from an EMBL/GenBank/DDBJ whole genome shotgun (WGS) entry which is preliminary data.</text>
</comment>
<dbReference type="EMBL" id="JADNYM010000006">
    <property type="protein sequence ID" value="MBG0739008.1"/>
    <property type="molecule type" value="Genomic_DNA"/>
</dbReference>
<accession>A0A931CIM4</accession>
<keyword evidence="2" id="KW-0560">Oxidoreductase</keyword>
<proteinExistence type="inferred from homology"/>
<dbReference type="SUPFAM" id="SSF51735">
    <property type="entry name" value="NAD(P)-binding Rossmann-fold domains"/>
    <property type="match status" value="1"/>
</dbReference>
<evidence type="ECO:0000256" key="3">
    <source>
        <dbReference type="RuleBase" id="RU000363"/>
    </source>
</evidence>
<dbReference type="PRINTS" id="PR00080">
    <property type="entry name" value="SDRFAMILY"/>
</dbReference>
<dbReference type="PANTHER" id="PTHR44196">
    <property type="entry name" value="DEHYDROGENASE/REDUCTASE SDR FAMILY MEMBER 7B"/>
    <property type="match status" value="1"/>
</dbReference>
<reference evidence="4 5" key="1">
    <citation type="submission" date="2020-11" db="EMBL/GenBank/DDBJ databases">
        <title>Arthrobacter antarcticus sp. nov., isolated from Antarctic Soil.</title>
        <authorList>
            <person name="Li J."/>
        </authorList>
    </citation>
    <scope>NUCLEOTIDE SEQUENCE [LARGE SCALE GENOMIC DNA]</scope>
    <source>
        <strain evidence="4 5">Z1-20</strain>
    </source>
</reference>
<dbReference type="PANTHER" id="PTHR44196:SF2">
    <property type="entry name" value="SHORT-CHAIN DEHYDROGENASE-RELATED"/>
    <property type="match status" value="1"/>
</dbReference>
<dbReference type="InterPro" id="IPR002347">
    <property type="entry name" value="SDR_fam"/>
</dbReference>
<protein>
    <submittedName>
        <fullName evidence="4">SDR family NAD(P)-dependent oxidoreductase</fullName>
    </submittedName>
</protein>
<dbReference type="Gene3D" id="3.40.50.720">
    <property type="entry name" value="NAD(P)-binding Rossmann-like Domain"/>
    <property type="match status" value="1"/>
</dbReference>
<comment type="similarity">
    <text evidence="1 3">Belongs to the short-chain dehydrogenases/reductases (SDR) family.</text>
</comment>
<dbReference type="RefSeq" id="WP_196395955.1">
    <property type="nucleotide sequence ID" value="NZ_JADNYM010000006.1"/>
</dbReference>
<dbReference type="Pfam" id="PF00106">
    <property type="entry name" value="adh_short"/>
    <property type="match status" value="1"/>
</dbReference>
<dbReference type="PRINTS" id="PR00081">
    <property type="entry name" value="GDHRDH"/>
</dbReference>
<dbReference type="GO" id="GO:0016491">
    <property type="term" value="F:oxidoreductase activity"/>
    <property type="evidence" value="ECO:0007669"/>
    <property type="project" value="UniProtKB-KW"/>
</dbReference>
<evidence type="ECO:0000313" key="5">
    <source>
        <dbReference type="Proteomes" id="UP000655366"/>
    </source>
</evidence>
<evidence type="ECO:0000256" key="2">
    <source>
        <dbReference type="ARBA" id="ARBA00023002"/>
    </source>
</evidence>
<dbReference type="GO" id="GO:0016020">
    <property type="term" value="C:membrane"/>
    <property type="evidence" value="ECO:0007669"/>
    <property type="project" value="TreeGrafter"/>
</dbReference>